<accession>A0A5N5XEY0</accession>
<organism evidence="1 2">
    <name type="scientific">Aspergillus leporis</name>
    <dbReference type="NCBI Taxonomy" id="41062"/>
    <lineage>
        <taxon>Eukaryota</taxon>
        <taxon>Fungi</taxon>
        <taxon>Dikarya</taxon>
        <taxon>Ascomycota</taxon>
        <taxon>Pezizomycotina</taxon>
        <taxon>Eurotiomycetes</taxon>
        <taxon>Eurotiomycetidae</taxon>
        <taxon>Eurotiales</taxon>
        <taxon>Aspergillaceae</taxon>
        <taxon>Aspergillus</taxon>
        <taxon>Aspergillus subgen. Circumdati</taxon>
    </lineage>
</organism>
<sequence length="77" mass="8528">MHRCCHSSDVGRVLRSPRLSGQKVRCDQVSPSRCPIPLRDASIYMALVYLAASYRDLLVGGLPAVKRTSGLDDQEVR</sequence>
<dbReference type="AlphaFoldDB" id="A0A5N5XEY0"/>
<evidence type="ECO:0000313" key="1">
    <source>
        <dbReference type="EMBL" id="KAB8079261.1"/>
    </source>
</evidence>
<keyword evidence="2" id="KW-1185">Reference proteome</keyword>
<reference evidence="1 2" key="1">
    <citation type="submission" date="2019-04" db="EMBL/GenBank/DDBJ databases">
        <title>Friends and foes A comparative genomics study of 23 Aspergillus species from section Flavi.</title>
        <authorList>
            <consortium name="DOE Joint Genome Institute"/>
            <person name="Kjaerbolling I."/>
            <person name="Vesth T."/>
            <person name="Frisvad J.C."/>
            <person name="Nybo J.L."/>
            <person name="Theobald S."/>
            <person name="Kildgaard S."/>
            <person name="Isbrandt T."/>
            <person name="Kuo A."/>
            <person name="Sato A."/>
            <person name="Lyhne E.K."/>
            <person name="Kogle M.E."/>
            <person name="Wiebenga A."/>
            <person name="Kun R.S."/>
            <person name="Lubbers R.J."/>
            <person name="Makela M.R."/>
            <person name="Barry K."/>
            <person name="Chovatia M."/>
            <person name="Clum A."/>
            <person name="Daum C."/>
            <person name="Haridas S."/>
            <person name="He G."/>
            <person name="LaButti K."/>
            <person name="Lipzen A."/>
            <person name="Mondo S."/>
            <person name="Riley R."/>
            <person name="Salamov A."/>
            <person name="Simmons B.A."/>
            <person name="Magnuson J.K."/>
            <person name="Henrissat B."/>
            <person name="Mortensen U.H."/>
            <person name="Larsen T.O."/>
            <person name="Devries R.P."/>
            <person name="Grigoriev I.V."/>
            <person name="Machida M."/>
            <person name="Baker S.E."/>
            <person name="Andersen M.R."/>
        </authorList>
    </citation>
    <scope>NUCLEOTIDE SEQUENCE [LARGE SCALE GENOMIC DNA]</scope>
    <source>
        <strain evidence="1 2">CBS 151.66</strain>
    </source>
</reference>
<dbReference type="EMBL" id="ML732151">
    <property type="protein sequence ID" value="KAB8079261.1"/>
    <property type="molecule type" value="Genomic_DNA"/>
</dbReference>
<evidence type="ECO:0000313" key="2">
    <source>
        <dbReference type="Proteomes" id="UP000326565"/>
    </source>
</evidence>
<name>A0A5N5XEY0_9EURO</name>
<dbReference type="Proteomes" id="UP000326565">
    <property type="component" value="Unassembled WGS sequence"/>
</dbReference>
<proteinExistence type="predicted"/>
<protein>
    <submittedName>
        <fullName evidence="1">Uncharacterized protein</fullName>
    </submittedName>
</protein>
<gene>
    <name evidence="1" type="ORF">BDV29DRAFT_164681</name>
</gene>